<dbReference type="Proteomes" id="UP000784294">
    <property type="component" value="Unassembled WGS sequence"/>
</dbReference>
<sequence length="110" mass="11958">MHHLLKSQIRSSPASSGSSSAPIRPHAISCLDPRFSQASESTLLPASFADQPSCRPTLSQLDIFGLLEGIRQNRRHYQTVWTRLAGLMTDGLVVLADLLPSVPRARPGGR</sequence>
<organism evidence="2 3">
    <name type="scientific">Protopolystoma xenopodis</name>
    <dbReference type="NCBI Taxonomy" id="117903"/>
    <lineage>
        <taxon>Eukaryota</taxon>
        <taxon>Metazoa</taxon>
        <taxon>Spiralia</taxon>
        <taxon>Lophotrochozoa</taxon>
        <taxon>Platyhelminthes</taxon>
        <taxon>Monogenea</taxon>
        <taxon>Polyopisthocotylea</taxon>
        <taxon>Polystomatidea</taxon>
        <taxon>Polystomatidae</taxon>
        <taxon>Protopolystoma</taxon>
    </lineage>
</organism>
<reference evidence="2" key="1">
    <citation type="submission" date="2018-11" db="EMBL/GenBank/DDBJ databases">
        <authorList>
            <consortium name="Pathogen Informatics"/>
        </authorList>
    </citation>
    <scope>NUCLEOTIDE SEQUENCE</scope>
</reference>
<proteinExistence type="predicted"/>
<gene>
    <name evidence="2" type="ORF">PXEA_LOCUS36465</name>
</gene>
<feature type="compositionally biased region" description="Low complexity" evidence="1">
    <location>
        <begin position="7"/>
        <end position="24"/>
    </location>
</feature>
<accession>A0A3S5BCN8</accession>
<dbReference type="EMBL" id="CAAALY010278256">
    <property type="protein sequence ID" value="VEL43025.1"/>
    <property type="molecule type" value="Genomic_DNA"/>
</dbReference>
<name>A0A3S5BCN8_9PLAT</name>
<comment type="caution">
    <text evidence="2">The sequence shown here is derived from an EMBL/GenBank/DDBJ whole genome shotgun (WGS) entry which is preliminary data.</text>
</comment>
<keyword evidence="3" id="KW-1185">Reference proteome</keyword>
<evidence type="ECO:0000313" key="2">
    <source>
        <dbReference type="EMBL" id="VEL43025.1"/>
    </source>
</evidence>
<evidence type="ECO:0000256" key="1">
    <source>
        <dbReference type="SAM" id="MobiDB-lite"/>
    </source>
</evidence>
<dbReference type="AlphaFoldDB" id="A0A3S5BCN8"/>
<protein>
    <submittedName>
        <fullName evidence="2">Uncharacterized protein</fullName>
    </submittedName>
</protein>
<feature type="region of interest" description="Disordered" evidence="1">
    <location>
        <begin position="1"/>
        <end position="25"/>
    </location>
</feature>
<evidence type="ECO:0000313" key="3">
    <source>
        <dbReference type="Proteomes" id="UP000784294"/>
    </source>
</evidence>